<reference evidence="2 3" key="1">
    <citation type="submission" date="2014-04" db="EMBL/GenBank/DDBJ databases">
        <authorList>
            <consortium name="DOE Joint Genome Institute"/>
            <person name="Kuo A."/>
            <person name="Kohler A."/>
            <person name="Costa M.D."/>
            <person name="Nagy L.G."/>
            <person name="Floudas D."/>
            <person name="Copeland A."/>
            <person name="Barry K.W."/>
            <person name="Cichocki N."/>
            <person name="Veneault-Fourrey C."/>
            <person name="LaButti K."/>
            <person name="Lindquist E.A."/>
            <person name="Lipzen A."/>
            <person name="Lundell T."/>
            <person name="Morin E."/>
            <person name="Murat C."/>
            <person name="Sun H."/>
            <person name="Tunlid A."/>
            <person name="Henrissat B."/>
            <person name="Grigoriev I.V."/>
            <person name="Hibbett D.S."/>
            <person name="Martin F."/>
            <person name="Nordberg H.P."/>
            <person name="Cantor M.N."/>
            <person name="Hua S.X."/>
        </authorList>
    </citation>
    <scope>NUCLEOTIDE SEQUENCE [LARGE SCALE GENOMIC DNA]</scope>
    <source>
        <strain evidence="2 3">Marx 270</strain>
    </source>
</reference>
<protein>
    <submittedName>
        <fullName evidence="2">Uncharacterized protein</fullName>
    </submittedName>
</protein>
<organism evidence="2 3">
    <name type="scientific">Pisolithus tinctorius Marx 270</name>
    <dbReference type="NCBI Taxonomy" id="870435"/>
    <lineage>
        <taxon>Eukaryota</taxon>
        <taxon>Fungi</taxon>
        <taxon>Dikarya</taxon>
        <taxon>Basidiomycota</taxon>
        <taxon>Agaricomycotina</taxon>
        <taxon>Agaricomycetes</taxon>
        <taxon>Agaricomycetidae</taxon>
        <taxon>Boletales</taxon>
        <taxon>Sclerodermatineae</taxon>
        <taxon>Pisolithaceae</taxon>
        <taxon>Pisolithus</taxon>
    </lineage>
</organism>
<dbReference type="AlphaFoldDB" id="A0A0C3PY27"/>
<feature type="region of interest" description="Disordered" evidence="1">
    <location>
        <begin position="25"/>
        <end position="44"/>
    </location>
</feature>
<accession>A0A0C3PY27</accession>
<gene>
    <name evidence="2" type="ORF">M404DRAFT_18270</name>
</gene>
<sequence>MSTHQSRTPYDQDLLPDLTQVMSEELQRHKGKAQEEAQLEAERQEQAQLEEERACAEAEAQKVEAACKAEEAWKAAESQWADALVGSSTRAGSTVEVMNPHCLCCTQTNTTCLCNTDSKKKHLACNQCNELKECCQWLVEGETGLGGASDEGEDMGEGPSMKKTSGEVETGSITSMQMDCLIKAVKHVADNVTGLAVAQKEALRNFYWFTWSYETYVKEHLEFLVPDVPSDWDTTDEEDRDVEGLNEELEGLRREEEGKLVLV</sequence>
<evidence type="ECO:0000313" key="2">
    <source>
        <dbReference type="EMBL" id="KIO14019.1"/>
    </source>
</evidence>
<dbReference type="EMBL" id="KN831945">
    <property type="protein sequence ID" value="KIO14019.1"/>
    <property type="molecule type" value="Genomic_DNA"/>
</dbReference>
<evidence type="ECO:0000313" key="3">
    <source>
        <dbReference type="Proteomes" id="UP000054217"/>
    </source>
</evidence>
<dbReference type="InParanoid" id="A0A0C3PY27"/>
<dbReference type="Proteomes" id="UP000054217">
    <property type="component" value="Unassembled WGS sequence"/>
</dbReference>
<reference evidence="3" key="2">
    <citation type="submission" date="2015-01" db="EMBL/GenBank/DDBJ databases">
        <title>Evolutionary Origins and Diversification of the Mycorrhizal Mutualists.</title>
        <authorList>
            <consortium name="DOE Joint Genome Institute"/>
            <consortium name="Mycorrhizal Genomics Consortium"/>
            <person name="Kohler A."/>
            <person name="Kuo A."/>
            <person name="Nagy L.G."/>
            <person name="Floudas D."/>
            <person name="Copeland A."/>
            <person name="Barry K.W."/>
            <person name="Cichocki N."/>
            <person name="Veneault-Fourrey C."/>
            <person name="LaButti K."/>
            <person name="Lindquist E.A."/>
            <person name="Lipzen A."/>
            <person name="Lundell T."/>
            <person name="Morin E."/>
            <person name="Murat C."/>
            <person name="Riley R."/>
            <person name="Ohm R."/>
            <person name="Sun H."/>
            <person name="Tunlid A."/>
            <person name="Henrissat B."/>
            <person name="Grigoriev I.V."/>
            <person name="Hibbett D.S."/>
            <person name="Martin F."/>
        </authorList>
    </citation>
    <scope>NUCLEOTIDE SEQUENCE [LARGE SCALE GENOMIC DNA]</scope>
    <source>
        <strain evidence="3">Marx 270</strain>
    </source>
</reference>
<keyword evidence="3" id="KW-1185">Reference proteome</keyword>
<proteinExistence type="predicted"/>
<name>A0A0C3PY27_PISTI</name>
<dbReference type="OrthoDB" id="2709995at2759"/>
<evidence type="ECO:0000256" key="1">
    <source>
        <dbReference type="SAM" id="MobiDB-lite"/>
    </source>
</evidence>
<dbReference type="HOGENOM" id="CLU_048923_1_0_1"/>
<feature type="region of interest" description="Disordered" evidence="1">
    <location>
        <begin position="146"/>
        <end position="166"/>
    </location>
</feature>